<keyword evidence="1" id="KW-1133">Transmembrane helix</keyword>
<dbReference type="GO" id="GO:0022857">
    <property type="term" value="F:transmembrane transporter activity"/>
    <property type="evidence" value="ECO:0007669"/>
    <property type="project" value="InterPro"/>
</dbReference>
<reference evidence="4 5" key="1">
    <citation type="journal article" date="2016" name="PLoS ONE">
        <title>The Identification of Novel Diagnostic Marker Genes for the Detection of Beer Spoiling Pediococcus damnosus Strains Using the BlAst Diagnostic Gene findEr.</title>
        <authorList>
            <person name="Behr J."/>
            <person name="Geissler A.J."/>
            <person name="Schmid J."/>
            <person name="Zehe A."/>
            <person name="Vogel R.F."/>
        </authorList>
    </citation>
    <scope>NUCLEOTIDE SEQUENCE [LARGE SCALE GENOMIC DNA]</scope>
    <source>
        <strain evidence="2 5">TMW 2.1533</strain>
        <strain evidence="3 4">TMW 2.1535</strain>
    </source>
</reference>
<keyword evidence="1" id="KW-0472">Membrane</keyword>
<dbReference type="Proteomes" id="UP000076405">
    <property type="component" value="Chromosome"/>
</dbReference>
<dbReference type="RefSeq" id="WP_046870726.1">
    <property type="nucleotide sequence ID" value="NZ_BAAAXI010000173.1"/>
</dbReference>
<feature type="transmembrane region" description="Helical" evidence="1">
    <location>
        <begin position="12"/>
        <end position="32"/>
    </location>
</feature>
<dbReference type="Gene3D" id="1.10.1760.20">
    <property type="match status" value="1"/>
</dbReference>
<dbReference type="Pfam" id="PF12822">
    <property type="entry name" value="ECF_trnsprt"/>
    <property type="match status" value="1"/>
</dbReference>
<evidence type="ECO:0000313" key="2">
    <source>
        <dbReference type="EMBL" id="AMV61791.1"/>
    </source>
</evidence>
<proteinExistence type="predicted"/>
<evidence type="ECO:0000256" key="1">
    <source>
        <dbReference type="SAM" id="Phobius"/>
    </source>
</evidence>
<evidence type="ECO:0000313" key="3">
    <source>
        <dbReference type="EMBL" id="AMV66334.1"/>
    </source>
</evidence>
<dbReference type="OrthoDB" id="9813540at2"/>
<dbReference type="EMBL" id="CP012275">
    <property type="protein sequence ID" value="AMV61791.1"/>
    <property type="molecule type" value="Genomic_DNA"/>
</dbReference>
<gene>
    <name evidence="2" type="ORF">ADU70_0291</name>
    <name evidence="3" type="ORF">ADU72_0385</name>
</gene>
<dbReference type="EMBL" id="CP012288">
    <property type="protein sequence ID" value="AMV66334.1"/>
    <property type="molecule type" value="Genomic_DNA"/>
</dbReference>
<feature type="transmembrane region" description="Helical" evidence="1">
    <location>
        <begin position="44"/>
        <end position="68"/>
    </location>
</feature>
<keyword evidence="1" id="KW-0812">Transmembrane</keyword>
<protein>
    <submittedName>
        <fullName evidence="2">Substrate-specific component PanT of predicted pantothenate ECF transporter</fullName>
    </submittedName>
</protein>
<organism evidence="2 5">
    <name type="scientific">Pediococcus damnosus</name>
    <dbReference type="NCBI Taxonomy" id="51663"/>
    <lineage>
        <taxon>Bacteria</taxon>
        <taxon>Bacillati</taxon>
        <taxon>Bacillota</taxon>
        <taxon>Bacilli</taxon>
        <taxon>Lactobacillales</taxon>
        <taxon>Lactobacillaceae</taxon>
        <taxon>Pediococcus</taxon>
    </lineage>
</organism>
<dbReference type="InterPro" id="IPR024529">
    <property type="entry name" value="ECF_trnsprt_substrate-spec"/>
</dbReference>
<dbReference type="AlphaFoldDB" id="A0A0R2HIA7"/>
<accession>A0A0R2HIA7</accession>
<evidence type="ECO:0000313" key="5">
    <source>
        <dbReference type="Proteomes" id="UP000076405"/>
    </source>
</evidence>
<dbReference type="Proteomes" id="UP000076244">
    <property type="component" value="Chromosome"/>
</dbReference>
<feature type="transmembrane region" description="Helical" evidence="1">
    <location>
        <begin position="119"/>
        <end position="143"/>
    </location>
</feature>
<feature type="transmembrane region" description="Helical" evidence="1">
    <location>
        <begin position="80"/>
        <end position="107"/>
    </location>
</feature>
<name>A0A0R2HIA7_9LACO</name>
<sequence>MGKNSSAARISILGLFAAIIILQNYVPMIGYIPVGPLNITTIHITVIIAAVVLGPGDGALIGGVWGIVDWIRALTVTSSALGNIVMVNPLISVLPRILIGLVAGWLFSSLVRDKSKLTAPLVVSGIAGSLTNTILVLGGIALFFGNGATVLHAINFQALTPYILFVAGTNGIPEAIAAAFLVPLISTPLLKYTKLGKERFKRISEVK</sequence>
<evidence type="ECO:0000313" key="4">
    <source>
        <dbReference type="Proteomes" id="UP000076244"/>
    </source>
</evidence>
<dbReference type="GeneID" id="57275666"/>
<dbReference type="KEGG" id="pdm:ADU72_0385"/>
<keyword evidence="4" id="KW-1185">Reference proteome</keyword>